<keyword evidence="3" id="KW-1185">Reference proteome</keyword>
<dbReference type="Gramene" id="PUZ70496">
    <property type="protein sequence ID" value="PUZ70496"/>
    <property type="gene ID" value="GQ55_2G236700"/>
</dbReference>
<evidence type="ECO:0000256" key="1">
    <source>
        <dbReference type="SAM" id="MobiDB-lite"/>
    </source>
</evidence>
<feature type="region of interest" description="Disordered" evidence="1">
    <location>
        <begin position="1"/>
        <end position="44"/>
    </location>
</feature>
<dbReference type="AlphaFoldDB" id="A0A2T7ERN9"/>
<evidence type="ECO:0000313" key="3">
    <source>
        <dbReference type="Proteomes" id="UP000244336"/>
    </source>
</evidence>
<accession>A0A2T7ERN9</accession>
<feature type="compositionally biased region" description="Basic residues" evidence="1">
    <location>
        <begin position="13"/>
        <end position="22"/>
    </location>
</feature>
<sequence>MELSSSTIPFQIRRGRRPRRAPRAAAHGEQRWGMDSAVSGTTAA</sequence>
<reference evidence="2 3" key="1">
    <citation type="submission" date="2018-04" db="EMBL/GenBank/DDBJ databases">
        <title>WGS assembly of Panicum hallii var. hallii HAL2.</title>
        <authorList>
            <person name="Lovell J."/>
            <person name="Jenkins J."/>
            <person name="Lowry D."/>
            <person name="Mamidi S."/>
            <person name="Sreedasyam A."/>
            <person name="Weng X."/>
            <person name="Barry K."/>
            <person name="Bonette J."/>
            <person name="Campitelli B."/>
            <person name="Daum C."/>
            <person name="Gordon S."/>
            <person name="Gould B."/>
            <person name="Lipzen A."/>
            <person name="MacQueen A."/>
            <person name="Palacio-Mejia J."/>
            <person name="Plott C."/>
            <person name="Shakirov E."/>
            <person name="Shu S."/>
            <person name="Yoshinaga Y."/>
            <person name="Zane M."/>
            <person name="Rokhsar D."/>
            <person name="Grimwood J."/>
            <person name="Schmutz J."/>
            <person name="Juenger T."/>
        </authorList>
    </citation>
    <scope>NUCLEOTIDE SEQUENCE [LARGE SCALE GENOMIC DNA]</scope>
    <source>
        <strain evidence="3">cv. HAL2</strain>
    </source>
</reference>
<organism evidence="2 3">
    <name type="scientific">Panicum hallii var. hallii</name>
    <dbReference type="NCBI Taxonomy" id="1504633"/>
    <lineage>
        <taxon>Eukaryota</taxon>
        <taxon>Viridiplantae</taxon>
        <taxon>Streptophyta</taxon>
        <taxon>Embryophyta</taxon>
        <taxon>Tracheophyta</taxon>
        <taxon>Spermatophyta</taxon>
        <taxon>Magnoliopsida</taxon>
        <taxon>Liliopsida</taxon>
        <taxon>Poales</taxon>
        <taxon>Poaceae</taxon>
        <taxon>PACMAD clade</taxon>
        <taxon>Panicoideae</taxon>
        <taxon>Panicodae</taxon>
        <taxon>Paniceae</taxon>
        <taxon>Panicinae</taxon>
        <taxon>Panicum</taxon>
        <taxon>Panicum sect. Panicum</taxon>
    </lineage>
</organism>
<protein>
    <submittedName>
        <fullName evidence="2">Uncharacterized protein</fullName>
    </submittedName>
</protein>
<dbReference type="EMBL" id="CM009750">
    <property type="protein sequence ID" value="PUZ70496.1"/>
    <property type="molecule type" value="Genomic_DNA"/>
</dbReference>
<dbReference type="Proteomes" id="UP000244336">
    <property type="component" value="Chromosome 2"/>
</dbReference>
<evidence type="ECO:0000313" key="2">
    <source>
        <dbReference type="EMBL" id="PUZ70496.1"/>
    </source>
</evidence>
<name>A0A2T7ERN9_9POAL</name>
<proteinExistence type="predicted"/>
<gene>
    <name evidence="2" type="ORF">GQ55_2G236700</name>
</gene>